<accession>A0A437A0V0</accession>
<proteinExistence type="predicted"/>
<evidence type="ECO:0000313" key="2">
    <source>
        <dbReference type="EMBL" id="RVD84566.1"/>
    </source>
</evidence>
<reference evidence="2 3" key="1">
    <citation type="submission" date="2019-01" db="EMBL/GenBank/DDBJ databases">
        <title>Intercellular communication is required for trap formation in the nematode-trapping fungus Duddingtonia flagrans.</title>
        <authorList>
            <person name="Youssar L."/>
            <person name="Wernet V."/>
            <person name="Hensel N."/>
            <person name="Hildebrandt H.-G."/>
            <person name="Fischer R."/>
        </authorList>
    </citation>
    <scope>NUCLEOTIDE SEQUENCE [LARGE SCALE GENOMIC DNA]</scope>
    <source>
        <strain evidence="2 3">CBS H-5679</strain>
    </source>
</reference>
<evidence type="ECO:0000313" key="3">
    <source>
        <dbReference type="Proteomes" id="UP000283090"/>
    </source>
</evidence>
<feature type="region of interest" description="Disordered" evidence="1">
    <location>
        <begin position="117"/>
        <end position="144"/>
    </location>
</feature>
<feature type="compositionally biased region" description="Basic and acidic residues" evidence="1">
    <location>
        <begin position="122"/>
        <end position="134"/>
    </location>
</feature>
<protein>
    <submittedName>
        <fullName evidence="2">Uncharacterized protein</fullName>
    </submittedName>
</protein>
<dbReference type="AlphaFoldDB" id="A0A437A0V0"/>
<keyword evidence="3" id="KW-1185">Reference proteome</keyword>
<dbReference type="Proteomes" id="UP000283090">
    <property type="component" value="Unassembled WGS sequence"/>
</dbReference>
<dbReference type="RefSeq" id="XP_067490110.1">
    <property type="nucleotide sequence ID" value="XM_067635708.1"/>
</dbReference>
<dbReference type="EMBL" id="SAEB01000007">
    <property type="protein sequence ID" value="RVD84566.1"/>
    <property type="molecule type" value="Genomic_DNA"/>
</dbReference>
<feature type="compositionally biased region" description="Basic and acidic residues" evidence="1">
    <location>
        <begin position="59"/>
        <end position="79"/>
    </location>
</feature>
<dbReference type="VEuPathDB" id="FungiDB:DFL_006309"/>
<feature type="compositionally biased region" description="Acidic residues" evidence="1">
    <location>
        <begin position="13"/>
        <end position="50"/>
    </location>
</feature>
<comment type="caution">
    <text evidence="2">The sequence shown here is derived from an EMBL/GenBank/DDBJ whole genome shotgun (WGS) entry which is preliminary data.</text>
</comment>
<organism evidence="2 3">
    <name type="scientific">Arthrobotrys flagrans</name>
    <name type="common">Nematode-trapping fungus</name>
    <name type="synonym">Trichothecium flagrans</name>
    <dbReference type="NCBI Taxonomy" id="97331"/>
    <lineage>
        <taxon>Eukaryota</taxon>
        <taxon>Fungi</taxon>
        <taxon>Dikarya</taxon>
        <taxon>Ascomycota</taxon>
        <taxon>Pezizomycotina</taxon>
        <taxon>Orbiliomycetes</taxon>
        <taxon>Orbiliales</taxon>
        <taxon>Orbiliaceae</taxon>
        <taxon>Arthrobotrys</taxon>
    </lineage>
</organism>
<dbReference type="GeneID" id="93588620"/>
<feature type="region of interest" description="Disordered" evidence="1">
    <location>
        <begin position="1"/>
        <end position="93"/>
    </location>
</feature>
<evidence type="ECO:0000256" key="1">
    <source>
        <dbReference type="SAM" id="MobiDB-lite"/>
    </source>
</evidence>
<name>A0A437A0V0_ARTFL</name>
<gene>
    <name evidence="2" type="ORF">DFL_006309</name>
</gene>
<sequence>MDTMDPTSRDQNEQEEVPEVAQIAEEEEEENTMGEEQQESSEPAQEEENEAASAQTSAKESDKPKEKKEKGLGDPKGRLENLQSHLRRNERDLKIKKIKKIRASIKLKKKILLKTVGSRPGKGADEAARKEKVQRPGLRILTKL</sequence>